<dbReference type="Gene3D" id="3.40.50.300">
    <property type="entry name" value="P-loop containing nucleotide triphosphate hydrolases"/>
    <property type="match status" value="1"/>
</dbReference>
<dbReference type="EMBL" id="CP071137">
    <property type="protein sequence ID" value="QWY76656.1"/>
    <property type="molecule type" value="Genomic_DNA"/>
</dbReference>
<organism evidence="3 4">
    <name type="scientific">Ferrovum myxofaciens</name>
    <dbReference type="NCBI Taxonomy" id="416213"/>
    <lineage>
        <taxon>Bacteria</taxon>
        <taxon>Pseudomonadati</taxon>
        <taxon>Pseudomonadota</taxon>
        <taxon>Betaproteobacteria</taxon>
        <taxon>Ferrovales</taxon>
        <taxon>Ferrovaceae</taxon>
        <taxon>Ferrovum</taxon>
    </lineage>
</organism>
<sequence length="563" mass="61402">MNPCCSHWACSEGPVLFPGNSFLRAIGIRKEADCLALFERKMHAVMGHHDSFQRAIMAFTCVYSRALWGAETPLVRVEVHLSGGLPQFNLVGLPEAEVRESRDRVRAALNHCGFGFPLQRVTVNLAPAELPKHSSRYDLPIAIGILAAFNHLPHALLENWEFAGELGLNGDLCAIHGALPMAVAVAQAGHWLMVARASAPEAVHGYPAGVYGATHLREVWDHLTSRSLLPLVHLEPQDRAAVIMPEIDLAQIRGQSQAKRVLEIAAGGRHHLLLVGPPGVGKSLLARCLPGICTPMTGTEALALAAIRAAHRETIDPSLWRVRPFRHPHHSVTTAALMGGGHGTHLHPGEVSLAHGGTLHLDELGEFPTHLLDMLREPLESGQVAVSRAAHKVIYPARFQLVGAMNPCPCGYRGHPAGRCRCTQPQLERYTRRLSGPFLDRIDLQWELPSLTAEELMAESPGESSGVVRQRVIAAQERQHERQGMTNEGLGSDALHRVAPLSAQAKKLLLRAADHYELSVRAVHRVWRVARTIADLGMDEGVSESAIAEALHYRTGFGKFNPS</sequence>
<dbReference type="InterPro" id="IPR025158">
    <property type="entry name" value="Mg_chelat-rel_C"/>
</dbReference>
<dbReference type="Gene3D" id="3.30.230.10">
    <property type="match status" value="1"/>
</dbReference>
<dbReference type="InterPro" id="IPR014721">
    <property type="entry name" value="Ribsml_uS5_D2-typ_fold_subgr"/>
</dbReference>
<evidence type="ECO:0000313" key="4">
    <source>
        <dbReference type="Proteomes" id="UP000683551"/>
    </source>
</evidence>
<dbReference type="InterPro" id="IPR000523">
    <property type="entry name" value="Mg_chelatse_chII-like_cat_dom"/>
</dbReference>
<dbReference type="PANTHER" id="PTHR32039:SF7">
    <property type="entry name" value="COMPETENCE PROTEIN COMM"/>
    <property type="match status" value="1"/>
</dbReference>
<name>A0A9E6SX91_9PROT</name>
<dbReference type="PANTHER" id="PTHR32039">
    <property type="entry name" value="MAGNESIUM-CHELATASE SUBUNIT CHLI"/>
    <property type="match status" value="1"/>
</dbReference>
<dbReference type="RefSeq" id="WP_273143808.1">
    <property type="nucleotide sequence ID" value="NZ_CP070327.1"/>
</dbReference>
<feature type="domain" description="Mg chelatase-related protein C-terminal" evidence="2">
    <location>
        <begin position="462"/>
        <end position="554"/>
    </location>
</feature>
<dbReference type="Pfam" id="PF01078">
    <property type="entry name" value="Mg_chelatase"/>
    <property type="match status" value="1"/>
</dbReference>
<protein>
    <submittedName>
        <fullName evidence="3">YifB family Mg chelatase-like AAA ATPase</fullName>
    </submittedName>
</protein>
<evidence type="ECO:0000259" key="2">
    <source>
        <dbReference type="Pfam" id="PF13335"/>
    </source>
</evidence>
<dbReference type="AlphaFoldDB" id="A0A9E6SX91"/>
<dbReference type="GO" id="GO:0005524">
    <property type="term" value="F:ATP binding"/>
    <property type="evidence" value="ECO:0007669"/>
    <property type="project" value="InterPro"/>
</dbReference>
<proteinExistence type="predicted"/>
<dbReference type="SUPFAM" id="SSF52540">
    <property type="entry name" value="P-loop containing nucleoside triphosphate hydrolases"/>
    <property type="match status" value="1"/>
</dbReference>
<reference evidence="3" key="1">
    <citation type="submission" date="2021-02" db="EMBL/GenBank/DDBJ databases">
        <title>Comparative genomics of Ferrovum myxofaciens strains, predominant extremophile bacteria forming large biofilm stalactites in acid mine ecosystems.</title>
        <authorList>
            <person name="Burkartova K."/>
            <person name="Ridl J."/>
            <person name="Pajer P."/>
            <person name="Falteisek L."/>
        </authorList>
    </citation>
    <scope>NUCLEOTIDE SEQUENCE</scope>
    <source>
        <strain evidence="3">MI1III</strain>
    </source>
</reference>
<dbReference type="SUPFAM" id="SSF54211">
    <property type="entry name" value="Ribosomal protein S5 domain 2-like"/>
    <property type="match status" value="1"/>
</dbReference>
<dbReference type="Proteomes" id="UP000683551">
    <property type="component" value="Chromosome"/>
</dbReference>
<dbReference type="CDD" id="cd00009">
    <property type="entry name" value="AAA"/>
    <property type="match status" value="1"/>
</dbReference>
<dbReference type="InterPro" id="IPR027417">
    <property type="entry name" value="P-loop_NTPase"/>
</dbReference>
<dbReference type="NCBIfam" id="TIGR00368">
    <property type="entry name" value="YifB family Mg chelatase-like AAA ATPase"/>
    <property type="match status" value="1"/>
</dbReference>
<dbReference type="InterPro" id="IPR045006">
    <property type="entry name" value="CHLI-like"/>
</dbReference>
<evidence type="ECO:0000259" key="1">
    <source>
        <dbReference type="Pfam" id="PF01078"/>
    </source>
</evidence>
<dbReference type="Pfam" id="PF13335">
    <property type="entry name" value="Mg_chelatase_C"/>
    <property type="match status" value="1"/>
</dbReference>
<accession>A0A9E6SX91</accession>
<feature type="domain" description="Magnesium chelatase ChlI-like catalytic" evidence="1">
    <location>
        <begin position="248"/>
        <end position="455"/>
    </location>
</feature>
<dbReference type="InterPro" id="IPR004482">
    <property type="entry name" value="Mg_chelat-rel"/>
</dbReference>
<dbReference type="Pfam" id="PF13541">
    <property type="entry name" value="ChlI"/>
    <property type="match status" value="1"/>
</dbReference>
<gene>
    <name evidence="3" type="ORF">JZL65_09105</name>
</gene>
<dbReference type="InterPro" id="IPR020568">
    <property type="entry name" value="Ribosomal_Su5_D2-typ_SF"/>
</dbReference>
<evidence type="ECO:0000313" key="3">
    <source>
        <dbReference type="EMBL" id="QWY76656.1"/>
    </source>
</evidence>